<dbReference type="Proteomes" id="UP000426027">
    <property type="component" value="Chromosome"/>
</dbReference>
<organism evidence="2 3">
    <name type="scientific">Phnomibacter ginsenosidimutans</name>
    <dbReference type="NCBI Taxonomy" id="2676868"/>
    <lineage>
        <taxon>Bacteria</taxon>
        <taxon>Pseudomonadati</taxon>
        <taxon>Bacteroidota</taxon>
        <taxon>Chitinophagia</taxon>
        <taxon>Chitinophagales</taxon>
        <taxon>Chitinophagaceae</taxon>
        <taxon>Phnomibacter</taxon>
    </lineage>
</organism>
<keyword evidence="3" id="KW-1185">Reference proteome</keyword>
<dbReference type="KEGG" id="fls:GLV81_01855"/>
<evidence type="ECO:0000313" key="2">
    <source>
        <dbReference type="EMBL" id="QGW27015.1"/>
    </source>
</evidence>
<dbReference type="RefSeq" id="WP_157476338.1">
    <property type="nucleotide sequence ID" value="NZ_CP046566.1"/>
</dbReference>
<feature type="domain" description="Calcineurin-like phosphoesterase" evidence="1">
    <location>
        <begin position="63"/>
        <end position="262"/>
    </location>
</feature>
<dbReference type="InterPro" id="IPR029052">
    <property type="entry name" value="Metallo-depent_PP-like"/>
</dbReference>
<reference evidence="2 3" key="1">
    <citation type="submission" date="2019-11" db="EMBL/GenBank/DDBJ databases">
        <authorList>
            <person name="Im W.T."/>
        </authorList>
    </citation>
    <scope>NUCLEOTIDE SEQUENCE [LARGE SCALE GENOMIC DNA]</scope>
    <source>
        <strain evidence="2 3">SB-02</strain>
    </source>
</reference>
<dbReference type="Gene3D" id="3.60.21.10">
    <property type="match status" value="1"/>
</dbReference>
<dbReference type="InterPro" id="IPR004843">
    <property type="entry name" value="Calcineurin-like_PHP"/>
</dbReference>
<dbReference type="AlphaFoldDB" id="A0A6I6GF42"/>
<gene>
    <name evidence="2" type="ORF">GLV81_01855</name>
</gene>
<sequence>MTISLFRGLRSFLQQLLTKPVTWLANRFSSSPKQEAVFSSLSALQQAQLADTKKILQINDVSRIILFSDHHKGKRNGADDFASNEPAYLAALHFYEQQQYTYVNLGDSEELWENNIFSILKYNKETFAAEKPFINRQAFVKVYGNHDVFWHFDPLAAQYLKQMYGKAVPILPGLLLQYQQPGAPAMHILCTHGHQGDASSDGNWLSAAFVTYIWGPLQAFLRINTNTPAASKMLKSLHNNMMYQWSSRQPGLALITGHTHQPVFASLTHLERLLLQRQLAAANGDNEKLRQLDKEIPRRRQEYDYVQLDFANLIPGYFNTGCCCFSDGNITGIEIHEGEIRLIKWEMQHQQAIRTVLEKMSLQELAQSLSANHQS</sequence>
<name>A0A6I6GF42_9BACT</name>
<protein>
    <submittedName>
        <fullName evidence="2">Metallophosphoesterase</fullName>
    </submittedName>
</protein>
<proteinExistence type="predicted"/>
<accession>A0A6I6GF42</accession>
<dbReference type="EMBL" id="CP046566">
    <property type="protein sequence ID" value="QGW27015.1"/>
    <property type="molecule type" value="Genomic_DNA"/>
</dbReference>
<dbReference type="GO" id="GO:0016787">
    <property type="term" value="F:hydrolase activity"/>
    <property type="evidence" value="ECO:0007669"/>
    <property type="project" value="InterPro"/>
</dbReference>
<dbReference type="Pfam" id="PF00149">
    <property type="entry name" value="Metallophos"/>
    <property type="match status" value="1"/>
</dbReference>
<dbReference type="SUPFAM" id="SSF56300">
    <property type="entry name" value="Metallo-dependent phosphatases"/>
    <property type="match status" value="1"/>
</dbReference>
<evidence type="ECO:0000313" key="3">
    <source>
        <dbReference type="Proteomes" id="UP000426027"/>
    </source>
</evidence>
<evidence type="ECO:0000259" key="1">
    <source>
        <dbReference type="Pfam" id="PF00149"/>
    </source>
</evidence>